<dbReference type="EMBL" id="MK318971">
    <property type="protein sequence ID" value="QCL09558.1"/>
    <property type="molecule type" value="Genomic_DNA"/>
</dbReference>
<proteinExistence type="predicted"/>
<geneLocation type="plasmid" evidence="1">
    <name>pC5.7c</name>
</geneLocation>
<sequence length="45" mass="5052">MLELILRDAPFGMVCLEQRNQEKPSEARFAFALNHLLRAGISPAP</sequence>
<accession>A0A7S4ZRL5</accession>
<reference evidence="2" key="1">
    <citation type="submission" date="2018-12" db="EMBL/GenBank/DDBJ databases">
        <title>Three Rhizobium rhizogenes strains isolated from the same crown gall tumor carry diverse plasmids.</title>
        <authorList>
            <person name="Pulawska J."/>
            <person name="Kuzmanovic N."/>
        </authorList>
    </citation>
    <scope>NUCLEOTIDE SEQUENCE</scope>
    <source>
        <strain evidence="1">C5.7</strain>
        <strain evidence="2">Colt5.8</strain>
        <plasmid evidence="1">pC5.7c</plasmid>
        <plasmid evidence="2">pColt5.8a</plasmid>
    </source>
</reference>
<evidence type="ECO:0000313" key="2">
    <source>
        <dbReference type="EMBL" id="QCL09558.1"/>
    </source>
</evidence>
<gene>
    <name evidence="1" type="ORF">pC5.7c_522</name>
    <name evidence="2" type="ORF">pC5.8a_66</name>
</gene>
<organism evidence="2">
    <name type="scientific">Rhizobium rhizogenes</name>
    <name type="common">Agrobacterium rhizogenes</name>
    <dbReference type="NCBI Taxonomy" id="359"/>
    <lineage>
        <taxon>Bacteria</taxon>
        <taxon>Pseudomonadati</taxon>
        <taxon>Pseudomonadota</taxon>
        <taxon>Alphaproteobacteria</taxon>
        <taxon>Hyphomicrobiales</taxon>
        <taxon>Rhizobiaceae</taxon>
        <taxon>Rhizobium/Agrobacterium group</taxon>
        <taxon>Rhizobium</taxon>
    </lineage>
</organism>
<keyword evidence="2" id="KW-0614">Plasmid</keyword>
<dbReference type="AlphaFoldDB" id="A0A7S4ZRL5"/>
<evidence type="ECO:0000313" key="1">
    <source>
        <dbReference type="EMBL" id="QCL09389.1"/>
    </source>
</evidence>
<protein>
    <submittedName>
        <fullName evidence="2">Uncharacterized protein</fullName>
    </submittedName>
</protein>
<geneLocation type="plasmid" evidence="2">
    <name>pColt5.8a</name>
</geneLocation>
<dbReference type="EMBL" id="MK318969">
    <property type="protein sequence ID" value="QCL09389.1"/>
    <property type="molecule type" value="Genomic_DNA"/>
</dbReference>
<name>A0A7S4ZRL5_RHIRH</name>